<evidence type="ECO:0000313" key="2">
    <source>
        <dbReference type="EMBL" id="GGK76755.1"/>
    </source>
</evidence>
<dbReference type="EMBL" id="BMMX01000001">
    <property type="protein sequence ID" value="GGK76755.1"/>
    <property type="molecule type" value="Genomic_DNA"/>
</dbReference>
<dbReference type="InterPro" id="IPR013216">
    <property type="entry name" value="Methyltransf_11"/>
</dbReference>
<name>A0A8J3BUY7_9ACTN</name>
<protein>
    <recommendedName>
        <fullName evidence="1">Methyltransferase type 11 domain-containing protein</fullName>
    </recommendedName>
</protein>
<proteinExistence type="predicted"/>
<dbReference type="PANTHER" id="PTHR42912">
    <property type="entry name" value="METHYLTRANSFERASE"/>
    <property type="match status" value="1"/>
</dbReference>
<sequence length="300" mass="32108">MALPVAAVTGGIDVLGEQRAGWDAATRGWSHWFDAFERGGRRITAMMLDRGRVRSGQRVLDVGTGLGEPALSAARVVGSAGSVVGVDLSGTMLAAARARAAGTRNVDFRHRAVEDLDLAPASCDVVLSRWCLMFLADRGAALRRLRRLLRPGGALVATVWGPPETAPVVGLVSRVVHAHLGLGATPPGHPGTYGLSDPRRCVAELVAAGFVDVSVVVHHAPFWWHSSAEFANFAWDVMPPSTRQMLADWCDPGLRTRIRRGLVRASGRHRQPGGRIVLPSAVLCLRATRPGPRLSGFHRT</sequence>
<reference evidence="2" key="2">
    <citation type="submission" date="2020-09" db="EMBL/GenBank/DDBJ databases">
        <authorList>
            <person name="Sun Q."/>
            <person name="Zhou Y."/>
        </authorList>
    </citation>
    <scope>NUCLEOTIDE SEQUENCE</scope>
    <source>
        <strain evidence="2">CGMCC 4.7299</strain>
    </source>
</reference>
<dbReference type="SUPFAM" id="SSF53335">
    <property type="entry name" value="S-adenosyl-L-methionine-dependent methyltransferases"/>
    <property type="match status" value="1"/>
</dbReference>
<dbReference type="Proteomes" id="UP000656042">
    <property type="component" value="Unassembled WGS sequence"/>
</dbReference>
<organism evidence="2 3">
    <name type="scientific">Mangrovihabitans endophyticus</name>
    <dbReference type="NCBI Taxonomy" id="1751298"/>
    <lineage>
        <taxon>Bacteria</taxon>
        <taxon>Bacillati</taxon>
        <taxon>Actinomycetota</taxon>
        <taxon>Actinomycetes</taxon>
        <taxon>Micromonosporales</taxon>
        <taxon>Micromonosporaceae</taxon>
        <taxon>Mangrovihabitans</taxon>
    </lineage>
</organism>
<reference evidence="2" key="1">
    <citation type="journal article" date="2014" name="Int. J. Syst. Evol. Microbiol.">
        <title>Complete genome sequence of Corynebacterium casei LMG S-19264T (=DSM 44701T), isolated from a smear-ripened cheese.</title>
        <authorList>
            <consortium name="US DOE Joint Genome Institute (JGI-PGF)"/>
            <person name="Walter F."/>
            <person name="Albersmeier A."/>
            <person name="Kalinowski J."/>
            <person name="Ruckert C."/>
        </authorList>
    </citation>
    <scope>NUCLEOTIDE SEQUENCE</scope>
    <source>
        <strain evidence="2">CGMCC 4.7299</strain>
    </source>
</reference>
<dbReference type="RefSeq" id="WP_189077638.1">
    <property type="nucleotide sequence ID" value="NZ_BMMX01000001.1"/>
</dbReference>
<dbReference type="Gene3D" id="3.40.50.150">
    <property type="entry name" value="Vaccinia Virus protein VP39"/>
    <property type="match status" value="1"/>
</dbReference>
<dbReference type="InterPro" id="IPR050508">
    <property type="entry name" value="Methyltransf_Superfamily"/>
</dbReference>
<keyword evidence="3" id="KW-1185">Reference proteome</keyword>
<dbReference type="GO" id="GO:0008757">
    <property type="term" value="F:S-adenosylmethionine-dependent methyltransferase activity"/>
    <property type="evidence" value="ECO:0007669"/>
    <property type="project" value="InterPro"/>
</dbReference>
<dbReference type="InterPro" id="IPR029063">
    <property type="entry name" value="SAM-dependent_MTases_sf"/>
</dbReference>
<feature type="domain" description="Methyltransferase type 11" evidence="1">
    <location>
        <begin position="60"/>
        <end position="156"/>
    </location>
</feature>
<dbReference type="Pfam" id="PF08241">
    <property type="entry name" value="Methyltransf_11"/>
    <property type="match status" value="1"/>
</dbReference>
<comment type="caution">
    <text evidence="2">The sequence shown here is derived from an EMBL/GenBank/DDBJ whole genome shotgun (WGS) entry which is preliminary data.</text>
</comment>
<gene>
    <name evidence="2" type="ORF">GCM10012284_08370</name>
</gene>
<evidence type="ECO:0000313" key="3">
    <source>
        <dbReference type="Proteomes" id="UP000656042"/>
    </source>
</evidence>
<dbReference type="AlphaFoldDB" id="A0A8J3BUY7"/>
<evidence type="ECO:0000259" key="1">
    <source>
        <dbReference type="Pfam" id="PF08241"/>
    </source>
</evidence>
<dbReference type="CDD" id="cd02440">
    <property type="entry name" value="AdoMet_MTases"/>
    <property type="match status" value="1"/>
</dbReference>
<accession>A0A8J3BUY7</accession>